<reference evidence="3" key="1">
    <citation type="journal article" date="2020" name="Stud. Mycol.">
        <title>101 Dothideomycetes genomes: A test case for predicting lifestyles and emergence of pathogens.</title>
        <authorList>
            <person name="Haridas S."/>
            <person name="Albert R."/>
            <person name="Binder M."/>
            <person name="Bloem J."/>
            <person name="LaButti K."/>
            <person name="Salamov A."/>
            <person name="Andreopoulos B."/>
            <person name="Baker S."/>
            <person name="Barry K."/>
            <person name="Bills G."/>
            <person name="Bluhm B."/>
            <person name="Cannon C."/>
            <person name="Castanera R."/>
            <person name="Culley D."/>
            <person name="Daum C."/>
            <person name="Ezra D."/>
            <person name="Gonzalez J."/>
            <person name="Henrissat B."/>
            <person name="Kuo A."/>
            <person name="Liang C."/>
            <person name="Lipzen A."/>
            <person name="Lutzoni F."/>
            <person name="Magnuson J."/>
            <person name="Mondo S."/>
            <person name="Nolan M."/>
            <person name="Ohm R."/>
            <person name="Pangilinan J."/>
            <person name="Park H.-J."/>
            <person name="Ramirez L."/>
            <person name="Alfaro M."/>
            <person name="Sun H."/>
            <person name="Tritt A."/>
            <person name="Yoshinaga Y."/>
            <person name="Zwiers L.-H."/>
            <person name="Turgeon B."/>
            <person name="Goodwin S."/>
            <person name="Spatafora J."/>
            <person name="Crous P."/>
            <person name="Grigoriev I."/>
        </authorList>
    </citation>
    <scope>NUCLEOTIDE SEQUENCE [LARGE SCALE GENOMIC DNA]</scope>
    <source>
        <strain evidence="3">CBS 304.66</strain>
    </source>
</reference>
<feature type="chain" id="PRO_5040425328" evidence="1">
    <location>
        <begin position="18"/>
        <end position="202"/>
    </location>
</feature>
<proteinExistence type="predicted"/>
<keyword evidence="3" id="KW-1185">Reference proteome</keyword>
<comment type="caution">
    <text evidence="2">The sequence shown here is derived from an EMBL/GenBank/DDBJ whole genome shotgun (WGS) entry which is preliminary data.</text>
</comment>
<dbReference type="Proteomes" id="UP000800093">
    <property type="component" value="Unassembled WGS sequence"/>
</dbReference>
<gene>
    <name evidence="2" type="ORF">CC78DRAFT_544467</name>
</gene>
<protein>
    <submittedName>
        <fullName evidence="2">Uncharacterized protein</fullName>
    </submittedName>
</protein>
<feature type="signal peptide" evidence="1">
    <location>
        <begin position="1"/>
        <end position="17"/>
    </location>
</feature>
<name>A0A9P4N3Y9_9PLEO</name>
<keyword evidence="1" id="KW-0732">Signal</keyword>
<evidence type="ECO:0000313" key="2">
    <source>
        <dbReference type="EMBL" id="KAF2264103.1"/>
    </source>
</evidence>
<dbReference type="EMBL" id="ML986619">
    <property type="protein sequence ID" value="KAF2264103.1"/>
    <property type="molecule type" value="Genomic_DNA"/>
</dbReference>
<dbReference type="AlphaFoldDB" id="A0A9P4N3Y9"/>
<evidence type="ECO:0000313" key="3">
    <source>
        <dbReference type="Proteomes" id="UP000800093"/>
    </source>
</evidence>
<sequence>MFTTLLIALAFLLPTLSAPQKPQDNKYFLRVFDGSQPWHKHPITLLPTNNPGIQNLSTVPQTPPLYFTLTTIPGSVNRVALEVLHANNNDESDKHWLTAIQASSSLDAKIAIMPGADPSNAAANCPPEEKCVADGWTWAMQRRGGNGTHQLMYGGTPGTFTAVREEGVAGWDIYWERSAGMGRAIRIQAVYAGDGAIVKAEW</sequence>
<organism evidence="2 3">
    <name type="scientific">Lojkania enalia</name>
    <dbReference type="NCBI Taxonomy" id="147567"/>
    <lineage>
        <taxon>Eukaryota</taxon>
        <taxon>Fungi</taxon>
        <taxon>Dikarya</taxon>
        <taxon>Ascomycota</taxon>
        <taxon>Pezizomycotina</taxon>
        <taxon>Dothideomycetes</taxon>
        <taxon>Pleosporomycetidae</taxon>
        <taxon>Pleosporales</taxon>
        <taxon>Pleosporales incertae sedis</taxon>
        <taxon>Lojkania</taxon>
    </lineage>
</organism>
<evidence type="ECO:0000256" key="1">
    <source>
        <dbReference type="SAM" id="SignalP"/>
    </source>
</evidence>
<accession>A0A9P4N3Y9</accession>